<feature type="transmembrane region" description="Helical" evidence="6">
    <location>
        <begin position="53"/>
        <end position="78"/>
    </location>
</feature>
<dbReference type="PANTHER" id="PTHR33529:SF2">
    <property type="entry name" value="LIPOPOLYSACCHARIDE EXPORT SYSTEM PERMEASE PROTEIN LPTG"/>
    <property type="match status" value="1"/>
</dbReference>
<gene>
    <name evidence="7" type="ORF">HP555_02255</name>
</gene>
<evidence type="ECO:0000256" key="2">
    <source>
        <dbReference type="ARBA" id="ARBA00022475"/>
    </source>
</evidence>
<keyword evidence="8" id="KW-1185">Reference proteome</keyword>
<proteinExistence type="predicted"/>
<feature type="transmembrane region" description="Helical" evidence="6">
    <location>
        <begin position="12"/>
        <end position="33"/>
    </location>
</feature>
<evidence type="ECO:0000256" key="4">
    <source>
        <dbReference type="ARBA" id="ARBA00022989"/>
    </source>
</evidence>
<feature type="transmembrane region" description="Helical" evidence="6">
    <location>
        <begin position="337"/>
        <end position="356"/>
    </location>
</feature>
<dbReference type="AlphaFoldDB" id="A0A7T5VBE2"/>
<evidence type="ECO:0000256" key="5">
    <source>
        <dbReference type="ARBA" id="ARBA00023136"/>
    </source>
</evidence>
<dbReference type="GO" id="GO:0043190">
    <property type="term" value="C:ATP-binding cassette (ABC) transporter complex"/>
    <property type="evidence" value="ECO:0007669"/>
    <property type="project" value="TreeGrafter"/>
</dbReference>
<dbReference type="RefSeq" id="WP_199263599.1">
    <property type="nucleotide sequence ID" value="NZ_CP054140.1"/>
</dbReference>
<dbReference type="Pfam" id="PF03739">
    <property type="entry name" value="LptF_LptG"/>
    <property type="match status" value="1"/>
</dbReference>
<comment type="subcellular location">
    <subcellularLocation>
        <location evidence="1">Cell membrane</location>
        <topology evidence="1">Multi-pass membrane protein</topology>
    </subcellularLocation>
</comment>
<evidence type="ECO:0000313" key="7">
    <source>
        <dbReference type="EMBL" id="QQG64768.1"/>
    </source>
</evidence>
<feature type="transmembrane region" description="Helical" evidence="6">
    <location>
        <begin position="99"/>
        <end position="117"/>
    </location>
</feature>
<keyword evidence="2" id="KW-1003">Cell membrane</keyword>
<feature type="transmembrane region" description="Helical" evidence="6">
    <location>
        <begin position="276"/>
        <end position="297"/>
    </location>
</feature>
<keyword evidence="5 6" id="KW-0472">Membrane</keyword>
<keyword evidence="3 6" id="KW-0812">Transmembrane</keyword>
<dbReference type="EMBL" id="CP054140">
    <property type="protein sequence ID" value="QQG64768.1"/>
    <property type="molecule type" value="Genomic_DNA"/>
</dbReference>
<name>A0A7T5VBE2_9BACT</name>
<evidence type="ECO:0000256" key="3">
    <source>
        <dbReference type="ARBA" id="ARBA00022692"/>
    </source>
</evidence>
<dbReference type="PANTHER" id="PTHR33529">
    <property type="entry name" value="SLR0882 PROTEIN-RELATED"/>
    <property type="match status" value="1"/>
</dbReference>
<evidence type="ECO:0000313" key="8">
    <source>
        <dbReference type="Proteomes" id="UP000596092"/>
    </source>
</evidence>
<protein>
    <submittedName>
        <fullName evidence="7">YjgP/YjgQ family permease</fullName>
    </submittedName>
</protein>
<dbReference type="InterPro" id="IPR005495">
    <property type="entry name" value="LptG/LptF_permease"/>
</dbReference>
<keyword evidence="4 6" id="KW-1133">Transmembrane helix</keyword>
<dbReference type="Proteomes" id="UP000596092">
    <property type="component" value="Chromosome"/>
</dbReference>
<dbReference type="GO" id="GO:0015920">
    <property type="term" value="P:lipopolysaccharide transport"/>
    <property type="evidence" value="ECO:0007669"/>
    <property type="project" value="TreeGrafter"/>
</dbReference>
<accession>A0A7T5VBE2</accession>
<reference evidence="7 8" key="1">
    <citation type="submission" date="2020-05" db="EMBL/GenBank/DDBJ databases">
        <title>Complete genome of Desulfobulbus oligotrophicus.</title>
        <authorList>
            <person name="Podar M."/>
        </authorList>
    </citation>
    <scope>NUCLEOTIDE SEQUENCE [LARGE SCALE GENOMIC DNA]</scope>
    <source>
        <strain evidence="7 8">Prop6</strain>
    </source>
</reference>
<evidence type="ECO:0000256" key="6">
    <source>
        <dbReference type="SAM" id="Phobius"/>
    </source>
</evidence>
<dbReference type="KEGG" id="dog:HP555_02255"/>
<evidence type="ECO:0000256" key="1">
    <source>
        <dbReference type="ARBA" id="ARBA00004651"/>
    </source>
</evidence>
<feature type="transmembrane region" description="Helical" evidence="6">
    <location>
        <begin position="304"/>
        <end position="325"/>
    </location>
</feature>
<sequence length="360" mass="41224">MILLHRYILLHFFRNLGLLLTSFISIYLLIDFFEKIDNFVEKGKSFALIGQYFLFNIPFIIDMMSPVCLLLAGVVTLGMLSHSNELIALKACGIPLKTIVKPIIGATLACVLLFLAMDQFVLPRTNSTTNYIWNREVKGKTPLGIYRNGRYYYRGQDGFYSFSRPDPQKNVFNNFSYMIWQKDYATKTLIAARTALWDENGWTLYNGQVQDTVGNGRYSAKVFQEQRFTFPEQPEDFFVPAYRSMELSLVQLYKETQDAHSKEDRNKAWADFYGRISYTLLGLPLLLLGLPMLLIIYRRWGRDLSLAVPVSCSMAFLCWGAYTILQSLARANYIPPLAAALPIHLLVGSLGVFLLLREDT</sequence>
<organism evidence="7 8">
    <name type="scientific">Desulfobulbus oligotrophicus</name>
    <dbReference type="NCBI Taxonomy" id="1909699"/>
    <lineage>
        <taxon>Bacteria</taxon>
        <taxon>Pseudomonadati</taxon>
        <taxon>Thermodesulfobacteriota</taxon>
        <taxon>Desulfobulbia</taxon>
        <taxon>Desulfobulbales</taxon>
        <taxon>Desulfobulbaceae</taxon>
        <taxon>Desulfobulbus</taxon>
    </lineage>
</organism>